<evidence type="ECO:0000313" key="6">
    <source>
        <dbReference type="Proteomes" id="UP001151582"/>
    </source>
</evidence>
<keyword evidence="2" id="KW-0040">ANK repeat</keyword>
<dbReference type="GO" id="GO:0030907">
    <property type="term" value="C:MBF transcription complex"/>
    <property type="evidence" value="ECO:0007669"/>
    <property type="project" value="TreeGrafter"/>
</dbReference>
<dbReference type="Proteomes" id="UP001151582">
    <property type="component" value="Unassembled WGS sequence"/>
</dbReference>
<feature type="compositionally biased region" description="Low complexity" evidence="3">
    <location>
        <begin position="124"/>
        <end position="137"/>
    </location>
</feature>
<dbReference type="InterPro" id="IPR051642">
    <property type="entry name" value="SWI6-like"/>
</dbReference>
<proteinExistence type="predicted"/>
<feature type="non-terminal residue" evidence="5">
    <location>
        <position position="254"/>
    </location>
</feature>
<feature type="compositionally biased region" description="Polar residues" evidence="3">
    <location>
        <begin position="226"/>
        <end position="254"/>
    </location>
</feature>
<evidence type="ECO:0000256" key="3">
    <source>
        <dbReference type="SAM" id="MobiDB-lite"/>
    </source>
</evidence>
<gene>
    <name evidence="5" type="primary">SWI6_2</name>
    <name evidence="5" type="ORF">H4R34_005414</name>
</gene>
<feature type="compositionally biased region" description="Polar residues" evidence="3">
    <location>
        <begin position="195"/>
        <end position="216"/>
    </location>
</feature>
<dbReference type="InterPro" id="IPR003163">
    <property type="entry name" value="Tscrpt_reg_HTH_APSES-type"/>
</dbReference>
<evidence type="ECO:0000259" key="4">
    <source>
        <dbReference type="PROSITE" id="PS51299"/>
    </source>
</evidence>
<evidence type="ECO:0000256" key="1">
    <source>
        <dbReference type="ARBA" id="ARBA00022737"/>
    </source>
</evidence>
<dbReference type="AlphaFoldDB" id="A0A9W8EAA1"/>
<dbReference type="GO" id="GO:0033309">
    <property type="term" value="C:SBF transcription complex"/>
    <property type="evidence" value="ECO:0007669"/>
    <property type="project" value="TreeGrafter"/>
</dbReference>
<comment type="caution">
    <text evidence="5">The sequence shown here is derived from an EMBL/GenBank/DDBJ whole genome shotgun (WGS) entry which is preliminary data.</text>
</comment>
<dbReference type="EMBL" id="JANBQB010001061">
    <property type="protein sequence ID" value="KAJ1972424.1"/>
    <property type="molecule type" value="Genomic_DNA"/>
</dbReference>
<dbReference type="OrthoDB" id="6718656at2759"/>
<protein>
    <submittedName>
        <fullName evidence="5">Transcriptional regulator swi6</fullName>
    </submittedName>
</protein>
<name>A0A9W8EAA1_9FUNG</name>
<organism evidence="5 6">
    <name type="scientific">Dimargaris verticillata</name>
    <dbReference type="NCBI Taxonomy" id="2761393"/>
    <lineage>
        <taxon>Eukaryota</taxon>
        <taxon>Fungi</taxon>
        <taxon>Fungi incertae sedis</taxon>
        <taxon>Zoopagomycota</taxon>
        <taxon>Kickxellomycotina</taxon>
        <taxon>Dimargaritomycetes</taxon>
        <taxon>Dimargaritales</taxon>
        <taxon>Dimargaritaceae</taxon>
        <taxon>Dimargaris</taxon>
    </lineage>
</organism>
<keyword evidence="1" id="KW-0677">Repeat</keyword>
<dbReference type="SMART" id="SM01252">
    <property type="entry name" value="KilA-N"/>
    <property type="match status" value="1"/>
</dbReference>
<dbReference type="InterPro" id="IPR018004">
    <property type="entry name" value="KilA/APSES_HTH"/>
</dbReference>
<dbReference type="InterPro" id="IPR036887">
    <property type="entry name" value="HTH_APSES_sf"/>
</dbReference>
<feature type="domain" description="HTH APSES-type" evidence="4">
    <location>
        <begin position="8"/>
        <end position="114"/>
    </location>
</feature>
<feature type="region of interest" description="Disordered" evidence="3">
    <location>
        <begin position="116"/>
        <end position="254"/>
    </location>
</feature>
<dbReference type="Gene3D" id="3.10.260.10">
    <property type="entry name" value="Transcription regulator HTH, APSES-type DNA-binding domain"/>
    <property type="match status" value="1"/>
</dbReference>
<dbReference type="PANTHER" id="PTHR43828">
    <property type="entry name" value="ASPARAGINASE"/>
    <property type="match status" value="1"/>
</dbReference>
<dbReference type="GO" id="GO:0000981">
    <property type="term" value="F:DNA-binding transcription factor activity, RNA polymerase II-specific"/>
    <property type="evidence" value="ECO:0007669"/>
    <property type="project" value="UniProtKB-ARBA"/>
</dbReference>
<dbReference type="PANTHER" id="PTHR43828:SF3">
    <property type="entry name" value="CHROMO DOMAIN-CONTAINING PROTEIN"/>
    <property type="match status" value="1"/>
</dbReference>
<reference evidence="5" key="1">
    <citation type="submission" date="2022-07" db="EMBL/GenBank/DDBJ databases">
        <title>Phylogenomic reconstructions and comparative analyses of Kickxellomycotina fungi.</title>
        <authorList>
            <person name="Reynolds N.K."/>
            <person name="Stajich J.E."/>
            <person name="Barry K."/>
            <person name="Grigoriev I.V."/>
            <person name="Crous P."/>
            <person name="Smith M.E."/>
        </authorList>
    </citation>
    <scope>NUCLEOTIDE SEQUENCE</scope>
    <source>
        <strain evidence="5">RSA 567</strain>
    </source>
</reference>
<dbReference type="Pfam" id="PF04383">
    <property type="entry name" value="KilA-N"/>
    <property type="match status" value="1"/>
</dbReference>
<keyword evidence="6" id="KW-1185">Reference proteome</keyword>
<evidence type="ECO:0000256" key="2">
    <source>
        <dbReference type="ARBA" id="ARBA00023043"/>
    </source>
</evidence>
<accession>A0A9W8EAA1</accession>
<dbReference type="GO" id="GO:0003677">
    <property type="term" value="F:DNA binding"/>
    <property type="evidence" value="ECO:0007669"/>
    <property type="project" value="InterPro"/>
</dbReference>
<sequence length="254" mass="28033">MTECHPCLYWAKYAGVMVVEFHRGTDVVMRRYTDDYVNATQILKLAQYEKVKRTRVLERQIHPGQHQKIQGGFGGYQGTWIPLSRAVEFAHELHLWDDLQLLLTFDRAQFATLPAVPSKTRSKSSITRASRLAAASRRTAKSPAHTATTGKRKRKQVVEETPLAKLAPKSPKQLAKRSCAFPTPNSASSASTPAQLATSSQPTQSSWAQVTPQSESKAAYPWLDTPTITGTSNPEAFSGDSTESELNSEPTSES</sequence>
<feature type="compositionally biased region" description="Low complexity" evidence="3">
    <location>
        <begin position="180"/>
        <end position="194"/>
    </location>
</feature>
<evidence type="ECO:0000313" key="5">
    <source>
        <dbReference type="EMBL" id="KAJ1972424.1"/>
    </source>
</evidence>
<dbReference type="PROSITE" id="PS51299">
    <property type="entry name" value="HTH_APSES"/>
    <property type="match status" value="1"/>
</dbReference>
<dbReference type="SUPFAM" id="SSF54616">
    <property type="entry name" value="DNA-binding domain of Mlu1-box binding protein MBP1"/>
    <property type="match status" value="1"/>
</dbReference>